<evidence type="ECO:0008006" key="3">
    <source>
        <dbReference type="Google" id="ProtNLM"/>
    </source>
</evidence>
<proteinExistence type="predicted"/>
<evidence type="ECO:0000313" key="1">
    <source>
        <dbReference type="EMBL" id="OGE81602.1"/>
    </source>
</evidence>
<comment type="caution">
    <text evidence="1">The sequence shown here is derived from an EMBL/GenBank/DDBJ whole genome shotgun (WGS) entry which is preliminary data.</text>
</comment>
<organism evidence="1 2">
    <name type="scientific">Candidatus Doudnabacteria bacterium RIFCSPHIGHO2_01_FULL_46_24</name>
    <dbReference type="NCBI Taxonomy" id="1817825"/>
    <lineage>
        <taxon>Bacteria</taxon>
        <taxon>Candidatus Doudnaibacteriota</taxon>
    </lineage>
</organism>
<gene>
    <name evidence="1" type="ORF">A2720_00715</name>
</gene>
<accession>A0A1F5NVQ3</accession>
<dbReference type="Proteomes" id="UP000178892">
    <property type="component" value="Unassembled WGS sequence"/>
</dbReference>
<sequence>MKAKILGAIVLIAVLLFVAYTFNQSNKQEQPSAESASKQAQNPQFILGNVSRTDSGMIYFDVGGSEKAAAVSAETFLIKQVKDKDGLKNVPAEFADFISGSAIVVYYASEPQGDTYQATKVQIIN</sequence>
<reference evidence="1 2" key="1">
    <citation type="journal article" date="2016" name="Nat. Commun.">
        <title>Thousands of microbial genomes shed light on interconnected biogeochemical processes in an aquifer system.</title>
        <authorList>
            <person name="Anantharaman K."/>
            <person name="Brown C.T."/>
            <person name="Hug L.A."/>
            <person name="Sharon I."/>
            <person name="Castelle C.J."/>
            <person name="Probst A.J."/>
            <person name="Thomas B.C."/>
            <person name="Singh A."/>
            <person name="Wilkins M.J."/>
            <person name="Karaoz U."/>
            <person name="Brodie E.L."/>
            <person name="Williams K.H."/>
            <person name="Hubbard S.S."/>
            <person name="Banfield J.F."/>
        </authorList>
    </citation>
    <scope>NUCLEOTIDE SEQUENCE [LARGE SCALE GENOMIC DNA]</scope>
</reference>
<dbReference type="STRING" id="1817825.A2720_00715"/>
<dbReference type="EMBL" id="MFEL01000007">
    <property type="protein sequence ID" value="OGE81602.1"/>
    <property type="molecule type" value="Genomic_DNA"/>
</dbReference>
<evidence type="ECO:0000313" key="2">
    <source>
        <dbReference type="Proteomes" id="UP000178892"/>
    </source>
</evidence>
<protein>
    <recommendedName>
        <fullName evidence="3">DUF5666 domain-containing protein</fullName>
    </recommendedName>
</protein>
<dbReference type="AlphaFoldDB" id="A0A1F5NVQ3"/>
<name>A0A1F5NVQ3_9BACT</name>